<dbReference type="Pfam" id="PF24883">
    <property type="entry name" value="NPHP3_N"/>
    <property type="match status" value="1"/>
</dbReference>
<name>A0A6A6RSX4_9PLEO</name>
<evidence type="ECO:0000313" key="4">
    <source>
        <dbReference type="Proteomes" id="UP000799753"/>
    </source>
</evidence>
<reference evidence="3" key="1">
    <citation type="journal article" date="2020" name="Stud. Mycol.">
        <title>101 Dothideomycetes genomes: a test case for predicting lifestyles and emergence of pathogens.</title>
        <authorList>
            <person name="Haridas S."/>
            <person name="Albert R."/>
            <person name="Binder M."/>
            <person name="Bloem J."/>
            <person name="Labutti K."/>
            <person name="Salamov A."/>
            <person name="Andreopoulos B."/>
            <person name="Baker S."/>
            <person name="Barry K."/>
            <person name="Bills G."/>
            <person name="Bluhm B."/>
            <person name="Cannon C."/>
            <person name="Castanera R."/>
            <person name="Culley D."/>
            <person name="Daum C."/>
            <person name="Ezra D."/>
            <person name="Gonzalez J."/>
            <person name="Henrissat B."/>
            <person name="Kuo A."/>
            <person name="Liang C."/>
            <person name="Lipzen A."/>
            <person name="Lutzoni F."/>
            <person name="Magnuson J."/>
            <person name="Mondo S."/>
            <person name="Nolan M."/>
            <person name="Ohm R."/>
            <person name="Pangilinan J."/>
            <person name="Park H.-J."/>
            <person name="Ramirez L."/>
            <person name="Alfaro M."/>
            <person name="Sun H."/>
            <person name="Tritt A."/>
            <person name="Yoshinaga Y."/>
            <person name="Zwiers L.-H."/>
            <person name="Turgeon B."/>
            <person name="Goodwin S."/>
            <person name="Spatafora J."/>
            <person name="Crous P."/>
            <person name="Grigoriev I."/>
        </authorList>
    </citation>
    <scope>NUCLEOTIDE SEQUENCE</scope>
    <source>
        <strain evidence="3">CBS 473.64</strain>
    </source>
</reference>
<evidence type="ECO:0000256" key="1">
    <source>
        <dbReference type="ARBA" id="ARBA00022737"/>
    </source>
</evidence>
<dbReference type="PANTHER" id="PTHR10039">
    <property type="entry name" value="AMELOGENIN"/>
    <property type="match status" value="1"/>
</dbReference>
<organism evidence="3 4">
    <name type="scientific">Massarina eburnea CBS 473.64</name>
    <dbReference type="NCBI Taxonomy" id="1395130"/>
    <lineage>
        <taxon>Eukaryota</taxon>
        <taxon>Fungi</taxon>
        <taxon>Dikarya</taxon>
        <taxon>Ascomycota</taxon>
        <taxon>Pezizomycotina</taxon>
        <taxon>Dothideomycetes</taxon>
        <taxon>Pleosporomycetidae</taxon>
        <taxon>Pleosporales</taxon>
        <taxon>Massarineae</taxon>
        <taxon>Massarinaceae</taxon>
        <taxon>Massarina</taxon>
    </lineage>
</organism>
<evidence type="ECO:0000259" key="2">
    <source>
        <dbReference type="PROSITE" id="PS50837"/>
    </source>
</evidence>
<dbReference type="Gene3D" id="3.40.50.300">
    <property type="entry name" value="P-loop containing nucleotide triphosphate hydrolases"/>
    <property type="match status" value="1"/>
</dbReference>
<dbReference type="InterPro" id="IPR056884">
    <property type="entry name" value="NPHP3-like_N"/>
</dbReference>
<dbReference type="SUPFAM" id="SSF52540">
    <property type="entry name" value="P-loop containing nucleoside triphosphate hydrolases"/>
    <property type="match status" value="1"/>
</dbReference>
<protein>
    <recommendedName>
        <fullName evidence="2">NACHT domain-containing protein</fullName>
    </recommendedName>
</protein>
<dbReference type="InterPro" id="IPR007111">
    <property type="entry name" value="NACHT_NTPase"/>
</dbReference>
<dbReference type="Proteomes" id="UP000799753">
    <property type="component" value="Unassembled WGS sequence"/>
</dbReference>
<proteinExistence type="predicted"/>
<feature type="domain" description="NACHT" evidence="2">
    <location>
        <begin position="292"/>
        <end position="441"/>
    </location>
</feature>
<sequence>MPRMAPTVSALAREAMRVAFEDFEKTVTPADSKQMRSASAIGQVRDAALDIERQLAARGSLRNMRRLAPLLNGLEHYGRVIEVLCNGTPFLNWIWAPISLILRLASEYLEAFEHIMKGYTQIAKALGRFEMLSNAFPKDADFQHTLAIFYADILEFHKHAYKFVTRRGWHLLFNTSWGRFQRRFTHLLHDLEKHGELIDMEANARNITEARVHREEFRQWREQNIEKIEQEERHQATKQYQSVLSWLKIDETEQIAIFESICEEGSKYPGTCSWMSNNSRISSWLSRKPDDRQLWVQGNPGTGKSVMSTQLVNFLQSSKSHVLYHFCSYTYASSTRYDAILRSLVHQLLRSSGELTAYAYQEYVVGKKTPTTPSLEQLLGTLLDSLSEAHRSDYVWIIVDGLEECETAKQTRLVNLLLNLASSKDSSHCSTVCKVLLCSRSLPTRTRRLSKKQILSLSRETEHISKAIKLYASQRLRSLHERLRQLEMSAEEIDNVEQLIAEKAGGMFLYARLVLDYLSTNLFFNGEELIQSIERLPATVTEFYQNILSRILVHLDARSTGRIKSVLGWVAFAKRPLRRLELLSALAFSSGSSDVTSPAPRFLQSCQNGVGIDERVAIQEHALASMACLLSAVKIFCKDYCENARLLRLVKGVHGLHIYATEYWTEYLLANAASTGGIDASSSLVDLSYRLTDALAKSSGSVAIPATSLDDRLKLLQEHPRLQLQITRSLWARSQKRLESEVLCQITIFDDGVSKMLGSYQQAVETLLDQDSCPGASIEELRFFKSQFLTSAYTCRLRSCPRATIGFGSAQLRHEHEIGHAGGFRCSIVGCQYPPFRTSQALKSHVDLYHTTTPTRRSIRKHIRHATHIQEAHSVAAYPE</sequence>
<accession>A0A6A6RSX4</accession>
<dbReference type="AlphaFoldDB" id="A0A6A6RSX4"/>
<dbReference type="InterPro" id="IPR056125">
    <property type="entry name" value="DUF7708"/>
</dbReference>
<evidence type="ECO:0000313" key="3">
    <source>
        <dbReference type="EMBL" id="KAF2638470.1"/>
    </source>
</evidence>
<dbReference type="PROSITE" id="PS50837">
    <property type="entry name" value="NACHT"/>
    <property type="match status" value="1"/>
</dbReference>
<keyword evidence="1" id="KW-0677">Repeat</keyword>
<gene>
    <name evidence="3" type="ORF">P280DRAFT_491867</name>
</gene>
<dbReference type="EMBL" id="MU006790">
    <property type="protein sequence ID" value="KAF2638470.1"/>
    <property type="molecule type" value="Genomic_DNA"/>
</dbReference>
<keyword evidence="4" id="KW-1185">Reference proteome</keyword>
<dbReference type="OrthoDB" id="7464126at2759"/>
<dbReference type="Pfam" id="PF24809">
    <property type="entry name" value="DUF7708"/>
    <property type="match status" value="1"/>
</dbReference>
<dbReference type="InterPro" id="IPR027417">
    <property type="entry name" value="P-loop_NTPase"/>
</dbReference>
<dbReference type="PANTHER" id="PTHR10039:SF14">
    <property type="entry name" value="NACHT DOMAIN-CONTAINING PROTEIN"/>
    <property type="match status" value="1"/>
</dbReference>